<keyword evidence="2" id="KW-0472">Membrane</keyword>
<dbReference type="Pfam" id="PF25130">
    <property type="entry name" value="DUF7820"/>
    <property type="match status" value="1"/>
</dbReference>
<evidence type="ECO:0000256" key="2">
    <source>
        <dbReference type="SAM" id="Phobius"/>
    </source>
</evidence>
<evidence type="ECO:0000259" key="3">
    <source>
        <dbReference type="Pfam" id="PF25130"/>
    </source>
</evidence>
<comment type="caution">
    <text evidence="4">The sequence shown here is derived from an EMBL/GenBank/DDBJ whole genome shotgun (WGS) entry which is preliminary data.</text>
</comment>
<evidence type="ECO:0000313" key="5">
    <source>
        <dbReference type="Proteomes" id="UP001309876"/>
    </source>
</evidence>
<feature type="transmembrane region" description="Helical" evidence="2">
    <location>
        <begin position="180"/>
        <end position="204"/>
    </location>
</feature>
<evidence type="ECO:0000313" key="4">
    <source>
        <dbReference type="EMBL" id="KAK5088693.1"/>
    </source>
</evidence>
<proteinExistence type="predicted"/>
<accession>A0AAN7Y828</accession>
<dbReference type="InterPro" id="IPR056722">
    <property type="entry name" value="DUF7820"/>
</dbReference>
<reference evidence="4 5" key="1">
    <citation type="submission" date="2023-08" db="EMBL/GenBank/DDBJ databases">
        <title>Black Yeasts Isolated from many extreme environments.</title>
        <authorList>
            <person name="Coleine C."/>
            <person name="Stajich J.E."/>
            <person name="Selbmann L."/>
        </authorList>
    </citation>
    <scope>NUCLEOTIDE SEQUENCE [LARGE SCALE GENOMIC DNA]</scope>
    <source>
        <strain evidence="4 5">CCFEE 5910</strain>
    </source>
</reference>
<dbReference type="AlphaFoldDB" id="A0AAN7Y828"/>
<name>A0AAN7Y828_9EURO</name>
<protein>
    <recommendedName>
        <fullName evidence="3">DUF7820 domain-containing protein</fullName>
    </recommendedName>
</protein>
<sequence length="582" mass="63623">MYPQTTRAFSIASRSTFAPGSETPFVSHGGPAHPYELYPQNTTPEGEDEDITSNGIPLGFPRTNFQSSSGGSRSDVGDIVSSDGHIEQLPPYTRYADNTVAKGNMERFNSRRSLATAGASTHTSEVASQPAPPSAADSTTLLRPREQFIEETEDQRARKEGWRGSWKDKAQRHTIAGLPLWGLLAIIAIVISSATIGGIVGGVIGNRQGAQRAYANGAVKTIWLDAIPTTLGPEASPLPTGQFQIPFNQSHEVKECIPNVDTMGAAWGCMDIAYIGVNVFKNESSNRMMASFADFSVNTQDFRYGPQPPDFNGTSFPLQPMQDKDAGAWGVAMFFSVLFDKLAILPESALVPPAEKRSVDARVVARSIASYDGTPLKPSDKPWFCFWNSTINEFFVYINQAAPNEPESTTTQHKLEKWTTSQTSLTTKATLLASTTSGVAMLEKTMATSPTQAPTTFAAYGPTYAGAAASPTTWNKRSYETSAANISNYPKLIKMVEKRRPSDPAVEDYVKPYCQMMQVLDDWSIEPIETVPTICIEEVLYTTSSATATSNARRLLRGRDYDDERDVVGDLESYCICEWTSY</sequence>
<dbReference type="EMBL" id="JAVRRJ010000002">
    <property type="protein sequence ID" value="KAK5088693.1"/>
    <property type="molecule type" value="Genomic_DNA"/>
</dbReference>
<gene>
    <name evidence="4" type="ORF">LTR05_002914</name>
</gene>
<dbReference type="PANTHER" id="PTHR42078:SF1">
    <property type="entry name" value="GLUCAN 1, 4-ALPHA-GLUCOSIDASE"/>
    <property type="match status" value="1"/>
</dbReference>
<keyword evidence="2" id="KW-1133">Transmembrane helix</keyword>
<feature type="region of interest" description="Disordered" evidence="1">
    <location>
        <begin position="114"/>
        <end position="141"/>
    </location>
</feature>
<organism evidence="4 5">
    <name type="scientific">Lithohypha guttulata</name>
    <dbReference type="NCBI Taxonomy" id="1690604"/>
    <lineage>
        <taxon>Eukaryota</taxon>
        <taxon>Fungi</taxon>
        <taxon>Dikarya</taxon>
        <taxon>Ascomycota</taxon>
        <taxon>Pezizomycotina</taxon>
        <taxon>Eurotiomycetes</taxon>
        <taxon>Chaetothyriomycetidae</taxon>
        <taxon>Chaetothyriales</taxon>
        <taxon>Trichomeriaceae</taxon>
        <taxon>Lithohypha</taxon>
    </lineage>
</organism>
<keyword evidence="5" id="KW-1185">Reference proteome</keyword>
<dbReference type="PANTHER" id="PTHR42078">
    <property type="entry name" value="GLUCAN 1, 4-ALPHA-GLUCOSIDASE"/>
    <property type="match status" value="1"/>
</dbReference>
<feature type="domain" description="DUF7820" evidence="3">
    <location>
        <begin position="221"/>
        <end position="581"/>
    </location>
</feature>
<evidence type="ECO:0000256" key="1">
    <source>
        <dbReference type="SAM" id="MobiDB-lite"/>
    </source>
</evidence>
<keyword evidence="2" id="KW-0812">Transmembrane</keyword>
<dbReference type="Proteomes" id="UP001309876">
    <property type="component" value="Unassembled WGS sequence"/>
</dbReference>